<reference evidence="2" key="1">
    <citation type="journal article" date="2021" name="Proc. Natl. Acad. Sci. U.S.A.">
        <title>A Catalog of Tens of Thousands of Viruses from Human Metagenomes Reveals Hidden Associations with Chronic Diseases.</title>
        <authorList>
            <person name="Tisza M.J."/>
            <person name="Buck C.B."/>
        </authorList>
    </citation>
    <scope>NUCLEOTIDE SEQUENCE</scope>
    <source>
        <strain evidence="2">CtrfD19</strain>
    </source>
</reference>
<dbReference type="EMBL" id="BK014797">
    <property type="protein sequence ID" value="DAD76219.1"/>
    <property type="molecule type" value="Genomic_DNA"/>
</dbReference>
<evidence type="ECO:0000256" key="1">
    <source>
        <dbReference type="SAM" id="Phobius"/>
    </source>
</evidence>
<name>A0A8S5M2C8_9CAUD</name>
<organism evidence="2">
    <name type="scientific">Siphoviridae sp. ctrfD19</name>
    <dbReference type="NCBI Taxonomy" id="2826478"/>
    <lineage>
        <taxon>Viruses</taxon>
        <taxon>Duplodnaviria</taxon>
        <taxon>Heunggongvirae</taxon>
        <taxon>Uroviricota</taxon>
        <taxon>Caudoviricetes</taxon>
    </lineage>
</organism>
<keyword evidence="1" id="KW-1133">Transmembrane helix</keyword>
<feature type="transmembrane region" description="Helical" evidence="1">
    <location>
        <begin position="16"/>
        <end position="38"/>
    </location>
</feature>
<sequence length="57" mass="6445">MSTSEDVRYFDQKYCIIFGAAMQAEPLFALAVIFILIFTGAIKKKETISVILPEWSV</sequence>
<keyword evidence="1" id="KW-0812">Transmembrane</keyword>
<evidence type="ECO:0000313" key="2">
    <source>
        <dbReference type="EMBL" id="DAD76219.1"/>
    </source>
</evidence>
<accession>A0A8S5M2C8</accession>
<protein>
    <submittedName>
        <fullName evidence="2">Uncharacterized protein</fullName>
    </submittedName>
</protein>
<proteinExistence type="predicted"/>
<keyword evidence="1" id="KW-0472">Membrane</keyword>